<dbReference type="STRING" id="83767.SAMN05660652_02561"/>
<evidence type="ECO:0000313" key="2">
    <source>
        <dbReference type="EMBL" id="SDH92710.1"/>
    </source>
</evidence>
<evidence type="ECO:0000313" key="3">
    <source>
        <dbReference type="Proteomes" id="UP000198607"/>
    </source>
</evidence>
<feature type="transmembrane region" description="Helical" evidence="1">
    <location>
        <begin position="111"/>
        <end position="129"/>
    </location>
</feature>
<keyword evidence="1" id="KW-1133">Transmembrane helix</keyword>
<dbReference type="AlphaFoldDB" id="A0A1G8GED6"/>
<accession>A0A1G8GED6</accession>
<dbReference type="RefSeq" id="WP_091938260.1">
    <property type="nucleotide sequence ID" value="NZ_FNCY01000010.1"/>
</dbReference>
<dbReference type="OrthoDB" id="5518745at2"/>
<protein>
    <submittedName>
        <fullName evidence="2">Uncharacterized protein</fullName>
    </submittedName>
</protein>
<proteinExistence type="predicted"/>
<keyword evidence="3" id="KW-1185">Reference proteome</keyword>
<dbReference type="EMBL" id="FNCY01000010">
    <property type="protein sequence ID" value="SDH92710.1"/>
    <property type="molecule type" value="Genomic_DNA"/>
</dbReference>
<evidence type="ECO:0000256" key="1">
    <source>
        <dbReference type="SAM" id="Phobius"/>
    </source>
</evidence>
<keyword evidence="1" id="KW-0472">Membrane</keyword>
<feature type="transmembrane region" description="Helical" evidence="1">
    <location>
        <begin position="68"/>
        <end position="91"/>
    </location>
</feature>
<organism evidence="2 3">
    <name type="scientific">Propionivibrio dicarboxylicus</name>
    <dbReference type="NCBI Taxonomy" id="83767"/>
    <lineage>
        <taxon>Bacteria</taxon>
        <taxon>Pseudomonadati</taxon>
        <taxon>Pseudomonadota</taxon>
        <taxon>Betaproteobacteria</taxon>
        <taxon>Rhodocyclales</taxon>
        <taxon>Rhodocyclaceae</taxon>
        <taxon>Propionivibrio</taxon>
    </lineage>
</organism>
<keyword evidence="1" id="KW-0812">Transmembrane</keyword>
<sequence>MTLSLRRLLAAWLMMLLVSMANGALREFVYAPYLSASAAQQLSTLTGAILLGIIIYRHVQRHPFPSLGAAFQSGVFWVTLTIAFEFLFFHYVGGHPWSALLANYDLSAGRLWPLLLLWITLAPALFFFLEMRRTGAFARQAPPTRDQAETN</sequence>
<feature type="transmembrane region" description="Helical" evidence="1">
    <location>
        <begin position="33"/>
        <end position="56"/>
    </location>
</feature>
<name>A0A1G8GED6_9RHOO</name>
<reference evidence="2 3" key="1">
    <citation type="submission" date="2016-10" db="EMBL/GenBank/DDBJ databases">
        <authorList>
            <person name="de Groot N.N."/>
        </authorList>
    </citation>
    <scope>NUCLEOTIDE SEQUENCE [LARGE SCALE GENOMIC DNA]</scope>
    <source>
        <strain evidence="2 3">DSM 5885</strain>
    </source>
</reference>
<gene>
    <name evidence="2" type="ORF">SAMN05660652_02561</name>
</gene>
<dbReference type="Proteomes" id="UP000198607">
    <property type="component" value="Unassembled WGS sequence"/>
</dbReference>